<comment type="catalytic activity">
    <reaction evidence="4">
        <text>3-deoxy-alpha-D-manno-oct-2-ulosonate + CTP = CMP-3-deoxy-beta-D-manno-octulosonate + diphosphate</text>
        <dbReference type="Rhea" id="RHEA:23448"/>
        <dbReference type="ChEBI" id="CHEBI:33019"/>
        <dbReference type="ChEBI" id="CHEBI:37563"/>
        <dbReference type="ChEBI" id="CHEBI:85986"/>
        <dbReference type="ChEBI" id="CHEBI:85987"/>
        <dbReference type="EC" id="2.7.7.38"/>
    </reaction>
</comment>
<comment type="function">
    <text evidence="4">Activates KDO (a required 8-carbon sugar) for incorporation into bacterial lipopolysaccharide in Gram-negative bacteria.</text>
</comment>
<dbReference type="UniPathway" id="UPA00358">
    <property type="reaction ID" value="UER00476"/>
</dbReference>
<dbReference type="NCBIfam" id="TIGR00466">
    <property type="entry name" value="kdsB"/>
    <property type="match status" value="1"/>
</dbReference>
<dbReference type="InterPro" id="IPR004528">
    <property type="entry name" value="KdsB"/>
</dbReference>
<comment type="similarity">
    <text evidence="4">Belongs to the KdsB family.</text>
</comment>
<sequence>MEKTPLKIIAMIPARYAATRFPGKLMQDLHGKTVILRTYEAAKNTGLFQEVYVVTDSDVIYSEITKNGGNAIMSKKEHECGSDRIAEAVENMKVDIVVNVQGDEPMIDTESLSLLLNVFRGKDANRIDLASLKAPLKEKKDIENPNNVKVITNKEDFALYFSRSPIPYPRDENTGVTWYKHIGIYAFRKQALLDFYRLPMLKLEATEKIECIRYLEYGKNIKMVETTVKGVGIDTPEDLEEARKILSAEK</sequence>
<comment type="subcellular location">
    <subcellularLocation>
        <location evidence="4">Cytoplasm</location>
    </subcellularLocation>
</comment>
<dbReference type="Gene3D" id="3.90.550.10">
    <property type="entry name" value="Spore Coat Polysaccharide Biosynthesis Protein SpsA, Chain A"/>
    <property type="match status" value="1"/>
</dbReference>
<keyword evidence="2 4" id="KW-0548">Nucleotidyltransferase</keyword>
<dbReference type="EC" id="2.7.7.38" evidence="4"/>
<keyword evidence="6" id="KW-1185">Reference proteome</keyword>
<evidence type="ECO:0000313" key="6">
    <source>
        <dbReference type="Proteomes" id="UP000219193"/>
    </source>
</evidence>
<dbReference type="Proteomes" id="UP000219193">
    <property type="component" value="Unassembled WGS sequence"/>
</dbReference>
<evidence type="ECO:0000313" key="5">
    <source>
        <dbReference type="EMBL" id="SOC81196.1"/>
    </source>
</evidence>
<proteinExistence type="inferred from homology"/>
<dbReference type="GO" id="GO:0009103">
    <property type="term" value="P:lipopolysaccharide biosynthetic process"/>
    <property type="evidence" value="ECO:0007669"/>
    <property type="project" value="UniProtKB-UniRule"/>
</dbReference>
<dbReference type="GO" id="GO:0005829">
    <property type="term" value="C:cytosol"/>
    <property type="evidence" value="ECO:0007669"/>
    <property type="project" value="TreeGrafter"/>
</dbReference>
<keyword evidence="4" id="KW-0963">Cytoplasm</keyword>
<dbReference type="AlphaFoldDB" id="A0A285X844"/>
<comment type="pathway">
    <text evidence="4">Nucleotide-sugar biosynthesis; CMP-3-deoxy-D-manno-octulosonate biosynthesis; CMP-3-deoxy-D-manno-octulosonate from 3-deoxy-D-manno-octulosonate and CTP: step 1/1.</text>
</comment>
<dbReference type="CDD" id="cd02517">
    <property type="entry name" value="CMP-KDO-Synthetase"/>
    <property type="match status" value="1"/>
</dbReference>
<dbReference type="GO" id="GO:0033468">
    <property type="term" value="P:CMP-keto-3-deoxy-D-manno-octulosonic acid biosynthetic process"/>
    <property type="evidence" value="ECO:0007669"/>
    <property type="project" value="UniProtKB-UniRule"/>
</dbReference>
<dbReference type="EMBL" id="OCMF01000004">
    <property type="protein sequence ID" value="SOC81196.1"/>
    <property type="molecule type" value="Genomic_DNA"/>
</dbReference>
<dbReference type="NCBIfam" id="NF009905">
    <property type="entry name" value="PRK13368.1"/>
    <property type="match status" value="1"/>
</dbReference>
<dbReference type="GO" id="GO:0008690">
    <property type="term" value="F:3-deoxy-manno-octulosonate cytidylyltransferase activity"/>
    <property type="evidence" value="ECO:0007669"/>
    <property type="project" value="UniProtKB-UniRule"/>
</dbReference>
<dbReference type="InterPro" id="IPR003329">
    <property type="entry name" value="Cytidylyl_trans"/>
</dbReference>
<organism evidence="5 6">
    <name type="scientific">Salinimicrobium sediminis</name>
    <dbReference type="NCBI Taxonomy" id="1343891"/>
    <lineage>
        <taxon>Bacteria</taxon>
        <taxon>Pseudomonadati</taxon>
        <taxon>Bacteroidota</taxon>
        <taxon>Flavobacteriia</taxon>
        <taxon>Flavobacteriales</taxon>
        <taxon>Flavobacteriaceae</taxon>
        <taxon>Salinimicrobium</taxon>
    </lineage>
</organism>
<evidence type="ECO:0000256" key="1">
    <source>
        <dbReference type="ARBA" id="ARBA00022679"/>
    </source>
</evidence>
<keyword evidence="3 4" id="KW-0448">Lipopolysaccharide biosynthesis</keyword>
<keyword evidence="1 4" id="KW-0808">Transferase</keyword>
<dbReference type="Pfam" id="PF02348">
    <property type="entry name" value="CTP_transf_3"/>
    <property type="match status" value="1"/>
</dbReference>
<dbReference type="PANTHER" id="PTHR42866:SF2">
    <property type="entry name" value="3-DEOXY-MANNO-OCTULOSONATE CYTIDYLYLTRANSFERASE, MITOCHONDRIAL"/>
    <property type="match status" value="1"/>
</dbReference>
<name>A0A285X844_9FLAO</name>
<dbReference type="SUPFAM" id="SSF53448">
    <property type="entry name" value="Nucleotide-diphospho-sugar transferases"/>
    <property type="match status" value="1"/>
</dbReference>
<evidence type="ECO:0000256" key="4">
    <source>
        <dbReference type="HAMAP-Rule" id="MF_00057"/>
    </source>
</evidence>
<dbReference type="NCBIfam" id="NF003952">
    <property type="entry name" value="PRK05450.1-5"/>
    <property type="match status" value="1"/>
</dbReference>
<accession>A0A285X844</accession>
<evidence type="ECO:0000256" key="2">
    <source>
        <dbReference type="ARBA" id="ARBA00022695"/>
    </source>
</evidence>
<dbReference type="InterPro" id="IPR029044">
    <property type="entry name" value="Nucleotide-diphossugar_trans"/>
</dbReference>
<reference evidence="6" key="1">
    <citation type="submission" date="2017-09" db="EMBL/GenBank/DDBJ databases">
        <authorList>
            <person name="Varghese N."/>
            <person name="Submissions S."/>
        </authorList>
    </citation>
    <scope>NUCLEOTIDE SEQUENCE [LARGE SCALE GENOMIC DNA]</scope>
    <source>
        <strain evidence="6">CGMCC 1.12641</strain>
    </source>
</reference>
<dbReference type="PANTHER" id="PTHR42866">
    <property type="entry name" value="3-DEOXY-MANNO-OCTULOSONATE CYTIDYLYLTRANSFERASE"/>
    <property type="match status" value="1"/>
</dbReference>
<dbReference type="HAMAP" id="MF_00057">
    <property type="entry name" value="KdsB"/>
    <property type="match status" value="1"/>
</dbReference>
<gene>
    <name evidence="4" type="primary">kdsB</name>
    <name evidence="5" type="ORF">SAMN06296241_2769</name>
</gene>
<protein>
    <recommendedName>
        <fullName evidence="4">3-deoxy-manno-octulosonate cytidylyltransferase</fullName>
        <ecNumber evidence="4">2.7.7.38</ecNumber>
    </recommendedName>
    <alternativeName>
        <fullName evidence="4">CMP-2-keto-3-deoxyoctulosonic acid synthase</fullName>
        <shortName evidence="4">CKS</shortName>
        <shortName evidence="4">CMP-KDO synthase</shortName>
    </alternativeName>
</protein>
<evidence type="ECO:0000256" key="3">
    <source>
        <dbReference type="ARBA" id="ARBA00022985"/>
    </source>
</evidence>